<evidence type="ECO:0000313" key="2">
    <source>
        <dbReference type="Proteomes" id="UP000054097"/>
    </source>
</evidence>
<dbReference type="Proteomes" id="UP000054097">
    <property type="component" value="Unassembled WGS sequence"/>
</dbReference>
<sequence length="593" mass="67200">MCSAPWCVHSHVCISALRRQQVLWDSFLSSLVRQDTSPLARMVTLRLLYLCMVVHPKYTGEDLDNRYTSAFEPSPHQNPNRLSSTLTSGLLPKLVIQIELLLRDSPLLPNEEAMALSLGIASTLHISRYRQDRDSYWLTNSGTCSVTLELMARMYVTKQANPAMVHAMYDWSPIAVWLFSLCELLEYIHSQDMANTVLSDWLVYADGQSNGWNELIVPALTAYPEKTIDSLERLLEFATHGTDRLDNHLISLLIKAFLYIVSADIDIPKACWTRQARQRERFLVIFYLYSKETHVQQNILEYLFRLDGITNDISAKPGRDGEGNSKWWQSTAAEALSRLESYTEELQANDMPSINSLLTILIYILRHFSPSSDFAPMLRTVVRRLVQQICTGIWYHVPWTVRQNLMALCSCISWSHESPLVGCFSTHLGHVTESQPLSTDEIFLLTEHIQLLSLNSLIAKCTDEHVVMASYILFDELVLSLQVGIDYAPQELLGHISRICCALVALIEGASTRAADFLKCSPWLFTVRLTIERGLQSQTESTSLKTKMRLILQALEYCAAGRSVETSPQAEKKILKMKRNKDGILVIFCGIDG</sequence>
<keyword evidence="2" id="KW-1185">Reference proteome</keyword>
<name>A0A0C2WUA9_SERVB</name>
<gene>
    <name evidence="1" type="ORF">M408DRAFT_328599</name>
</gene>
<evidence type="ECO:0000313" key="1">
    <source>
        <dbReference type="EMBL" id="KIM29743.1"/>
    </source>
</evidence>
<dbReference type="EMBL" id="KN824287">
    <property type="protein sequence ID" value="KIM29743.1"/>
    <property type="molecule type" value="Genomic_DNA"/>
</dbReference>
<accession>A0A0C2WUA9</accession>
<reference evidence="1 2" key="1">
    <citation type="submission" date="2014-04" db="EMBL/GenBank/DDBJ databases">
        <authorList>
            <consortium name="DOE Joint Genome Institute"/>
            <person name="Kuo A."/>
            <person name="Zuccaro A."/>
            <person name="Kohler A."/>
            <person name="Nagy L.G."/>
            <person name="Floudas D."/>
            <person name="Copeland A."/>
            <person name="Barry K.W."/>
            <person name="Cichocki N."/>
            <person name="Veneault-Fourrey C."/>
            <person name="LaButti K."/>
            <person name="Lindquist E.A."/>
            <person name="Lipzen A."/>
            <person name="Lundell T."/>
            <person name="Morin E."/>
            <person name="Murat C."/>
            <person name="Sun H."/>
            <person name="Tunlid A."/>
            <person name="Henrissat B."/>
            <person name="Grigoriev I.V."/>
            <person name="Hibbett D.S."/>
            <person name="Martin F."/>
            <person name="Nordberg H.P."/>
            <person name="Cantor M.N."/>
            <person name="Hua S.X."/>
        </authorList>
    </citation>
    <scope>NUCLEOTIDE SEQUENCE [LARGE SCALE GENOMIC DNA]</scope>
    <source>
        <strain evidence="1 2">MAFF 305830</strain>
    </source>
</reference>
<organism evidence="1 2">
    <name type="scientific">Serendipita vermifera MAFF 305830</name>
    <dbReference type="NCBI Taxonomy" id="933852"/>
    <lineage>
        <taxon>Eukaryota</taxon>
        <taxon>Fungi</taxon>
        <taxon>Dikarya</taxon>
        <taxon>Basidiomycota</taxon>
        <taxon>Agaricomycotina</taxon>
        <taxon>Agaricomycetes</taxon>
        <taxon>Sebacinales</taxon>
        <taxon>Serendipitaceae</taxon>
        <taxon>Serendipita</taxon>
    </lineage>
</organism>
<proteinExistence type="predicted"/>
<protein>
    <submittedName>
        <fullName evidence="1">Uncharacterized protein</fullName>
    </submittedName>
</protein>
<dbReference type="HOGENOM" id="CLU_460168_0_0_1"/>
<dbReference type="AlphaFoldDB" id="A0A0C2WUA9"/>
<reference evidence="2" key="2">
    <citation type="submission" date="2015-01" db="EMBL/GenBank/DDBJ databases">
        <title>Evolutionary Origins and Diversification of the Mycorrhizal Mutualists.</title>
        <authorList>
            <consortium name="DOE Joint Genome Institute"/>
            <consortium name="Mycorrhizal Genomics Consortium"/>
            <person name="Kohler A."/>
            <person name="Kuo A."/>
            <person name="Nagy L.G."/>
            <person name="Floudas D."/>
            <person name="Copeland A."/>
            <person name="Barry K.W."/>
            <person name="Cichocki N."/>
            <person name="Veneault-Fourrey C."/>
            <person name="LaButti K."/>
            <person name="Lindquist E.A."/>
            <person name="Lipzen A."/>
            <person name="Lundell T."/>
            <person name="Morin E."/>
            <person name="Murat C."/>
            <person name="Riley R."/>
            <person name="Ohm R."/>
            <person name="Sun H."/>
            <person name="Tunlid A."/>
            <person name="Henrissat B."/>
            <person name="Grigoriev I.V."/>
            <person name="Hibbett D.S."/>
            <person name="Martin F."/>
        </authorList>
    </citation>
    <scope>NUCLEOTIDE SEQUENCE [LARGE SCALE GENOMIC DNA]</scope>
    <source>
        <strain evidence="2">MAFF 305830</strain>
    </source>
</reference>